<keyword evidence="1" id="KW-0732">Signal</keyword>
<dbReference type="EMBL" id="PYAW01000004">
    <property type="protein sequence ID" value="PSL45398.1"/>
    <property type="molecule type" value="Genomic_DNA"/>
</dbReference>
<keyword evidence="3" id="KW-1185">Reference proteome</keyword>
<protein>
    <recommendedName>
        <fullName evidence="4">Carboxypeptidase family protein</fullName>
    </recommendedName>
</protein>
<feature type="signal peptide" evidence="1">
    <location>
        <begin position="1"/>
        <end position="18"/>
    </location>
</feature>
<dbReference type="OrthoDB" id="9892276at2"/>
<evidence type="ECO:0000313" key="2">
    <source>
        <dbReference type="EMBL" id="PSL45398.1"/>
    </source>
</evidence>
<evidence type="ECO:0000256" key="1">
    <source>
        <dbReference type="SAM" id="SignalP"/>
    </source>
</evidence>
<organism evidence="2 3">
    <name type="scientific">Chitinophaga niastensis</name>
    <dbReference type="NCBI Taxonomy" id="536980"/>
    <lineage>
        <taxon>Bacteria</taxon>
        <taxon>Pseudomonadati</taxon>
        <taxon>Bacteroidota</taxon>
        <taxon>Chitinophagia</taxon>
        <taxon>Chitinophagales</taxon>
        <taxon>Chitinophagaceae</taxon>
        <taxon>Chitinophaga</taxon>
    </lineage>
</organism>
<dbReference type="AlphaFoldDB" id="A0A2P8HGQ6"/>
<proteinExistence type="predicted"/>
<evidence type="ECO:0008006" key="4">
    <source>
        <dbReference type="Google" id="ProtNLM"/>
    </source>
</evidence>
<dbReference type="RefSeq" id="WP_106529736.1">
    <property type="nucleotide sequence ID" value="NZ_PYAW01000004.1"/>
</dbReference>
<name>A0A2P8HGQ6_CHINA</name>
<gene>
    <name evidence="2" type="ORF">CLV51_104100</name>
</gene>
<evidence type="ECO:0000313" key="3">
    <source>
        <dbReference type="Proteomes" id="UP000240971"/>
    </source>
</evidence>
<dbReference type="Proteomes" id="UP000240971">
    <property type="component" value="Unassembled WGS sequence"/>
</dbReference>
<comment type="caution">
    <text evidence="2">The sequence shown here is derived from an EMBL/GenBank/DDBJ whole genome shotgun (WGS) entry which is preliminary data.</text>
</comment>
<sequence>MKYLIVLLFMVCVAVQKAAATNLRGRIVRYDPYSGRLYPLYNVRVDLWIWNGAQWVTPGYNFTNQDGFYFFVNLSPGYLFKVQVFNIVYPGQQNWTIVNVIPPGFQDIPQITT</sequence>
<feature type="chain" id="PRO_5015143856" description="Carboxypeptidase family protein" evidence="1">
    <location>
        <begin position="19"/>
        <end position="113"/>
    </location>
</feature>
<accession>A0A2P8HGQ6</accession>
<reference evidence="2 3" key="1">
    <citation type="submission" date="2018-03" db="EMBL/GenBank/DDBJ databases">
        <title>Genomic Encyclopedia of Archaeal and Bacterial Type Strains, Phase II (KMG-II): from individual species to whole genera.</title>
        <authorList>
            <person name="Goeker M."/>
        </authorList>
    </citation>
    <scope>NUCLEOTIDE SEQUENCE [LARGE SCALE GENOMIC DNA]</scope>
    <source>
        <strain evidence="2 3">DSM 24859</strain>
    </source>
</reference>